<proteinExistence type="predicted"/>
<evidence type="ECO:0000256" key="1">
    <source>
        <dbReference type="SAM" id="MobiDB-lite"/>
    </source>
</evidence>
<feature type="non-terminal residue" evidence="2">
    <location>
        <position position="1"/>
    </location>
</feature>
<organism evidence="2 3">
    <name type="scientific">Mucuna pruriens</name>
    <name type="common">Velvet bean</name>
    <name type="synonym">Dolichos pruriens</name>
    <dbReference type="NCBI Taxonomy" id="157652"/>
    <lineage>
        <taxon>Eukaryota</taxon>
        <taxon>Viridiplantae</taxon>
        <taxon>Streptophyta</taxon>
        <taxon>Embryophyta</taxon>
        <taxon>Tracheophyta</taxon>
        <taxon>Spermatophyta</taxon>
        <taxon>Magnoliopsida</taxon>
        <taxon>eudicotyledons</taxon>
        <taxon>Gunneridae</taxon>
        <taxon>Pentapetalae</taxon>
        <taxon>rosids</taxon>
        <taxon>fabids</taxon>
        <taxon>Fabales</taxon>
        <taxon>Fabaceae</taxon>
        <taxon>Papilionoideae</taxon>
        <taxon>50 kb inversion clade</taxon>
        <taxon>NPAAA clade</taxon>
        <taxon>indigoferoid/millettioid clade</taxon>
        <taxon>Phaseoleae</taxon>
        <taxon>Mucuna</taxon>
    </lineage>
</organism>
<dbReference type="PANTHER" id="PTHR35046:SF26">
    <property type="entry name" value="RNA-DIRECTED DNA POLYMERASE"/>
    <property type="match status" value="1"/>
</dbReference>
<evidence type="ECO:0000313" key="3">
    <source>
        <dbReference type="Proteomes" id="UP000257109"/>
    </source>
</evidence>
<reference evidence="2" key="1">
    <citation type="submission" date="2018-05" db="EMBL/GenBank/DDBJ databases">
        <title>Draft genome of Mucuna pruriens seed.</title>
        <authorList>
            <person name="Nnadi N.E."/>
            <person name="Vos R."/>
            <person name="Hasami M.H."/>
            <person name="Devisetty U.K."/>
            <person name="Aguiy J.C."/>
        </authorList>
    </citation>
    <scope>NUCLEOTIDE SEQUENCE [LARGE SCALE GENOMIC DNA]</scope>
    <source>
        <strain evidence="2">JCA_2017</strain>
    </source>
</reference>
<dbReference type="AlphaFoldDB" id="A0A371GPV9"/>
<accession>A0A371GPV9</accession>
<dbReference type="PANTHER" id="PTHR35046">
    <property type="entry name" value="ZINC KNUCKLE (CCHC-TYPE) FAMILY PROTEIN"/>
    <property type="match status" value="1"/>
</dbReference>
<dbReference type="EMBL" id="QJKJ01004832">
    <property type="protein sequence ID" value="RDX92595.1"/>
    <property type="molecule type" value="Genomic_DNA"/>
</dbReference>
<protein>
    <submittedName>
        <fullName evidence="2">Uncharacterized protein</fullName>
    </submittedName>
</protein>
<evidence type="ECO:0000313" key="2">
    <source>
        <dbReference type="EMBL" id="RDX92595.1"/>
    </source>
</evidence>
<dbReference type="Proteomes" id="UP000257109">
    <property type="component" value="Unassembled WGS sequence"/>
</dbReference>
<dbReference type="OrthoDB" id="1739763at2759"/>
<feature type="region of interest" description="Disordered" evidence="1">
    <location>
        <begin position="1"/>
        <end position="22"/>
    </location>
</feature>
<name>A0A371GPV9_MUCPR</name>
<comment type="caution">
    <text evidence="2">The sequence shown here is derived from an EMBL/GenBank/DDBJ whole genome shotgun (WGS) entry which is preliminary data.</text>
</comment>
<sequence>MILLVDGTVDNDSSKSKSSSISVSNASYEYLLNKEGDMLIVRREDNASQRENIFHSRCHVIGQLCSIIIDGGSSINVTSTRLLEKLKLPIGTS</sequence>
<gene>
    <name evidence="2" type="ORF">CR513_25255</name>
</gene>
<keyword evidence="3" id="KW-1185">Reference proteome</keyword>